<evidence type="ECO:0000313" key="5">
    <source>
        <dbReference type="RefSeq" id="XP_052119469.1"/>
    </source>
</evidence>
<feature type="coiled-coil region" evidence="1">
    <location>
        <begin position="68"/>
        <end position="95"/>
    </location>
</feature>
<dbReference type="CDD" id="cd12085">
    <property type="entry name" value="DD_cGKI-alpha"/>
    <property type="match status" value="1"/>
</dbReference>
<evidence type="ECO:0000259" key="3">
    <source>
        <dbReference type="Pfam" id="PF16808"/>
    </source>
</evidence>
<organism evidence="4 5">
    <name type="scientific">Frankliniella occidentalis</name>
    <name type="common">Western flower thrips</name>
    <name type="synonym">Euthrips occidentalis</name>
    <dbReference type="NCBI Taxonomy" id="133901"/>
    <lineage>
        <taxon>Eukaryota</taxon>
        <taxon>Metazoa</taxon>
        <taxon>Ecdysozoa</taxon>
        <taxon>Arthropoda</taxon>
        <taxon>Hexapoda</taxon>
        <taxon>Insecta</taxon>
        <taxon>Pterygota</taxon>
        <taxon>Neoptera</taxon>
        <taxon>Paraneoptera</taxon>
        <taxon>Thysanoptera</taxon>
        <taxon>Terebrantia</taxon>
        <taxon>Thripoidea</taxon>
        <taxon>Thripidae</taxon>
        <taxon>Frankliniella</taxon>
    </lineage>
</organism>
<dbReference type="InterPro" id="IPR031831">
    <property type="entry name" value="PKcGMP_CC"/>
</dbReference>
<keyword evidence="4" id="KW-1185">Reference proteome</keyword>
<name>A0A9C6TYB0_FRAOC</name>
<dbReference type="Proteomes" id="UP000504606">
    <property type="component" value="Unplaced"/>
</dbReference>
<evidence type="ECO:0000256" key="2">
    <source>
        <dbReference type="SAM" id="MobiDB-lite"/>
    </source>
</evidence>
<keyword evidence="1" id="KW-0175">Coiled coil</keyword>
<dbReference type="GeneID" id="127748750"/>
<dbReference type="AlphaFoldDB" id="A0A9C6TYB0"/>
<feature type="region of interest" description="Disordered" evidence="2">
    <location>
        <begin position="14"/>
        <end position="57"/>
    </location>
</feature>
<evidence type="ECO:0000256" key="1">
    <source>
        <dbReference type="SAM" id="Coils"/>
    </source>
</evidence>
<evidence type="ECO:0000313" key="4">
    <source>
        <dbReference type="Proteomes" id="UP000504606"/>
    </source>
</evidence>
<feature type="domain" description="cGMP-dependent protein kinase N-terminal coiled-coil" evidence="3">
    <location>
        <begin position="75"/>
        <end position="107"/>
    </location>
</feature>
<dbReference type="Gene3D" id="1.20.5.490">
    <property type="entry name" value="Single helix bin"/>
    <property type="match status" value="1"/>
</dbReference>
<reference evidence="5" key="1">
    <citation type="submission" date="2025-08" db="UniProtKB">
        <authorList>
            <consortium name="RefSeq"/>
        </authorList>
    </citation>
    <scope>IDENTIFICATION</scope>
    <source>
        <tissue evidence="5">Whole organism</tissue>
    </source>
</reference>
<feature type="region of interest" description="Disordered" evidence="2">
    <location>
        <begin position="117"/>
        <end position="176"/>
    </location>
</feature>
<dbReference type="Pfam" id="PF16808">
    <property type="entry name" value="PKcGMP_CC"/>
    <property type="match status" value="1"/>
</dbReference>
<dbReference type="RefSeq" id="XP_052119469.1">
    <property type="nucleotide sequence ID" value="XM_052263509.1"/>
</dbReference>
<sequence length="176" mass="19138">MRVCFESLCFASQRPRDEDDAEATGQSQSRAHSRAGGAQAGSGSQGRSPPQQPKRTSAFVVVDSMGSVQELQALLADKEARIAELEAALRKRDDDMVQLRSHLDKFQSVFPYSYTQINNNLSAPSSPSGPPSPAAPGLTTPTGPRPRKQRAQGISAEPWNDELDLQDFPTIEKSDR</sequence>
<gene>
    <name evidence="5" type="primary">LOC127748750</name>
</gene>
<proteinExistence type="predicted"/>
<accession>A0A9C6TYB0</accession>
<dbReference type="KEGG" id="foc:127748750"/>
<protein>
    <submittedName>
        <fullName evidence="5">cGMP-dependent protein kinase, isozyme 2 forms cD4/T1/T3A/T3B-like</fullName>
    </submittedName>
</protein>